<feature type="compositionally biased region" description="Basic and acidic residues" evidence="1">
    <location>
        <begin position="176"/>
        <end position="187"/>
    </location>
</feature>
<keyword evidence="3" id="KW-1185">Reference proteome</keyword>
<sequence length="245" mass="27886">MGQVLGFSHCLCTLSSHPSCFSVRSGGNEESEMYELHTAREWSDDDEGGLASSPSIWGTPRQNSFEQTFSYIAIAEAEAVGASRLLRDRRRAGSRGSRTPLMRTDTLETLLDSPDADWDPQLFLGREEEEETSESREHERVETRTESAGERWEREQQRQTETITIQPSPQNLDPEPQERDEGVQREESVDESVENSPSIPSSLQQSPSQILQSEKYVMRLLHSVLCETLKYVVSESLRMPQYRDD</sequence>
<dbReference type="Ensembl" id="ENSNBRT00000007385.1">
    <property type="protein sequence ID" value="ENSNBRP00000007182.1"/>
    <property type="gene ID" value="ENSNBRG00000005646.1"/>
</dbReference>
<dbReference type="AlphaFoldDB" id="A0A3Q4GU86"/>
<evidence type="ECO:0000256" key="1">
    <source>
        <dbReference type="SAM" id="MobiDB-lite"/>
    </source>
</evidence>
<reference evidence="2" key="1">
    <citation type="submission" date="2025-08" db="UniProtKB">
        <authorList>
            <consortium name="Ensembl"/>
        </authorList>
    </citation>
    <scope>IDENTIFICATION</scope>
</reference>
<dbReference type="GeneTree" id="ENSGT00940000177307"/>
<accession>A0A3Q4GU86</accession>
<evidence type="ECO:0000313" key="2">
    <source>
        <dbReference type="Ensembl" id="ENSNBRP00000007182.1"/>
    </source>
</evidence>
<dbReference type="Bgee" id="ENSNBRG00000005646">
    <property type="expression patterns" value="Expressed in brain"/>
</dbReference>
<protein>
    <submittedName>
        <fullName evidence="2">Uncharacterized protein</fullName>
    </submittedName>
</protein>
<feature type="compositionally biased region" description="Low complexity" evidence="1">
    <location>
        <begin position="196"/>
        <end position="208"/>
    </location>
</feature>
<feature type="region of interest" description="Disordered" evidence="1">
    <location>
        <begin position="89"/>
        <end position="208"/>
    </location>
</feature>
<reference evidence="2" key="2">
    <citation type="submission" date="2025-09" db="UniProtKB">
        <authorList>
            <consortium name="Ensembl"/>
        </authorList>
    </citation>
    <scope>IDENTIFICATION</scope>
</reference>
<name>A0A3Q4GU86_NEOBR</name>
<dbReference type="Proteomes" id="UP000261580">
    <property type="component" value="Unassembled WGS sequence"/>
</dbReference>
<dbReference type="OMA" id="HCRESAF"/>
<feature type="compositionally biased region" description="Basic and acidic residues" evidence="1">
    <location>
        <begin position="133"/>
        <end position="158"/>
    </location>
</feature>
<organism evidence="2 3">
    <name type="scientific">Neolamprologus brichardi</name>
    <name type="common">Fairy cichlid</name>
    <name type="synonym">Lamprologus brichardi</name>
    <dbReference type="NCBI Taxonomy" id="32507"/>
    <lineage>
        <taxon>Eukaryota</taxon>
        <taxon>Metazoa</taxon>
        <taxon>Chordata</taxon>
        <taxon>Craniata</taxon>
        <taxon>Vertebrata</taxon>
        <taxon>Euteleostomi</taxon>
        <taxon>Actinopterygii</taxon>
        <taxon>Neopterygii</taxon>
        <taxon>Teleostei</taxon>
        <taxon>Neoteleostei</taxon>
        <taxon>Acanthomorphata</taxon>
        <taxon>Ovalentaria</taxon>
        <taxon>Cichlomorphae</taxon>
        <taxon>Cichliformes</taxon>
        <taxon>Cichlidae</taxon>
        <taxon>African cichlids</taxon>
        <taxon>Pseudocrenilabrinae</taxon>
        <taxon>Lamprologini</taxon>
        <taxon>Neolamprologus</taxon>
    </lineage>
</organism>
<proteinExistence type="predicted"/>
<evidence type="ECO:0000313" key="3">
    <source>
        <dbReference type="Proteomes" id="UP000261580"/>
    </source>
</evidence>
<dbReference type="STRING" id="32507.ENSNBRP00000007182"/>